<feature type="signal peptide" evidence="2">
    <location>
        <begin position="1"/>
        <end position="24"/>
    </location>
</feature>
<name>R0KVF3_NOSB1</name>
<protein>
    <submittedName>
        <fullName evidence="3">Dolichyl-phosphate mannose protein mannosyltransferase</fullName>
    </submittedName>
</protein>
<evidence type="ECO:0000313" key="4">
    <source>
        <dbReference type="Proteomes" id="UP000016927"/>
    </source>
</evidence>
<sequence length="378" mass="44345">MNNSHDFLFVIGFALIPLLKKSLTTRENTYLQVLHSYLERKFKFDNSLPMPYLLDYCFYKLMTYLDYKDGLKLIILQGIRIVYHILLVYFIYKILGHKQNEKTSKAGLNLLSKSLLPIIFCKSITQLSGKLNNTSSLFYSVLSIYLYLKRNLIVSSLFLGLAITTNWASLGVLFILLGCIGFEFYDDVIDKNKKVIRTCLNTLRKTFIMSSIPFMIYFISFILSYEVRYQYDPSISKFSLEFQSTFYNKDLEKCHKTLVNNSIVTFINKRYKWYLSAEKKENDFSVFGSKTLDENCLWIIKKASGDKGFILPGEKVRIIHFSYEKALSLNKVDSKEKFFSLELTDEELVKESENELFRFEIVKNFTNLIEARNTFLNW</sequence>
<feature type="transmembrane region" description="Helical" evidence="1">
    <location>
        <begin position="71"/>
        <end position="92"/>
    </location>
</feature>
<feature type="transmembrane region" description="Helical" evidence="1">
    <location>
        <begin position="206"/>
        <end position="225"/>
    </location>
</feature>
<accession>R0KVF3</accession>
<dbReference type="SUPFAM" id="SSF82109">
    <property type="entry name" value="MIR domain"/>
    <property type="match status" value="1"/>
</dbReference>
<gene>
    <name evidence="3" type="ORF">NBO_33g0003</name>
</gene>
<proteinExistence type="predicted"/>
<evidence type="ECO:0000313" key="3">
    <source>
        <dbReference type="EMBL" id="EOB14197.1"/>
    </source>
</evidence>
<dbReference type="Gene3D" id="2.80.10.50">
    <property type="match status" value="1"/>
</dbReference>
<dbReference type="InterPro" id="IPR027005">
    <property type="entry name" value="PMT-like"/>
</dbReference>
<keyword evidence="3" id="KW-0328">Glycosyltransferase</keyword>
<dbReference type="HOGENOM" id="CLU_731770_0_0_1"/>
<dbReference type="InterPro" id="IPR036300">
    <property type="entry name" value="MIR_dom_sf"/>
</dbReference>
<dbReference type="VEuPathDB" id="MicrosporidiaDB:NBO_33g0003"/>
<evidence type="ECO:0000256" key="1">
    <source>
        <dbReference type="SAM" id="Phobius"/>
    </source>
</evidence>
<keyword evidence="1" id="KW-0472">Membrane</keyword>
<feature type="chain" id="PRO_5004344164" evidence="2">
    <location>
        <begin position="25"/>
        <end position="378"/>
    </location>
</feature>
<keyword evidence="1" id="KW-0812">Transmembrane</keyword>
<keyword evidence="3" id="KW-0808">Transferase</keyword>
<dbReference type="PANTHER" id="PTHR10050">
    <property type="entry name" value="DOLICHYL-PHOSPHATE-MANNOSE--PROTEIN MANNOSYLTRANSFERASE"/>
    <property type="match status" value="1"/>
</dbReference>
<feature type="transmembrane region" description="Helical" evidence="1">
    <location>
        <begin position="137"/>
        <end position="161"/>
    </location>
</feature>
<keyword evidence="4" id="KW-1185">Reference proteome</keyword>
<dbReference type="AlphaFoldDB" id="R0KVF3"/>
<organism evidence="3 4">
    <name type="scientific">Nosema bombycis (strain CQ1 / CVCC 102059)</name>
    <name type="common">Microsporidian parasite</name>
    <name type="synonym">Pebrine of silkworm</name>
    <dbReference type="NCBI Taxonomy" id="578461"/>
    <lineage>
        <taxon>Eukaryota</taxon>
        <taxon>Fungi</taxon>
        <taxon>Fungi incertae sedis</taxon>
        <taxon>Microsporidia</taxon>
        <taxon>Nosematidae</taxon>
        <taxon>Nosema</taxon>
    </lineage>
</organism>
<dbReference type="OrthoDB" id="2196365at2759"/>
<evidence type="ECO:0000256" key="2">
    <source>
        <dbReference type="SAM" id="SignalP"/>
    </source>
</evidence>
<keyword evidence="1" id="KW-1133">Transmembrane helix</keyword>
<dbReference type="EMBL" id="KB908941">
    <property type="protein sequence ID" value="EOB14197.1"/>
    <property type="molecule type" value="Genomic_DNA"/>
</dbReference>
<reference evidence="3 4" key="1">
    <citation type="journal article" date="2013" name="BMC Genomics">
        <title>Comparative genomics of parasitic silkworm microsporidia reveal an association between genome expansion and host adaptation.</title>
        <authorList>
            <person name="Pan G."/>
            <person name="Xu J."/>
            <person name="Li T."/>
            <person name="Xia Q."/>
            <person name="Liu S.L."/>
            <person name="Zhang G."/>
            <person name="Li S."/>
            <person name="Li C."/>
            <person name="Liu H."/>
            <person name="Yang L."/>
            <person name="Liu T."/>
            <person name="Zhang X."/>
            <person name="Wu Z."/>
            <person name="Fan W."/>
            <person name="Dang X."/>
            <person name="Xiang H."/>
            <person name="Tao M."/>
            <person name="Li Y."/>
            <person name="Hu J."/>
            <person name="Li Z."/>
            <person name="Lin L."/>
            <person name="Luo J."/>
            <person name="Geng L."/>
            <person name="Wang L."/>
            <person name="Long M."/>
            <person name="Wan Y."/>
            <person name="He N."/>
            <person name="Zhang Z."/>
            <person name="Lu C."/>
            <person name="Keeling P.J."/>
            <person name="Wang J."/>
            <person name="Xiang Z."/>
            <person name="Zhou Z."/>
        </authorList>
    </citation>
    <scope>NUCLEOTIDE SEQUENCE [LARGE SCALE GENOMIC DNA]</scope>
    <source>
        <strain evidence="4">CQ1 / CVCC 102059</strain>
    </source>
</reference>
<dbReference type="Proteomes" id="UP000016927">
    <property type="component" value="Unassembled WGS sequence"/>
</dbReference>
<dbReference type="PANTHER" id="PTHR10050:SF46">
    <property type="entry name" value="PROTEIN O-MANNOSYL-TRANSFERASE 2"/>
    <property type="match status" value="1"/>
</dbReference>
<feature type="transmembrane region" description="Helical" evidence="1">
    <location>
        <begin position="167"/>
        <end position="185"/>
    </location>
</feature>
<keyword evidence="2" id="KW-0732">Signal</keyword>
<dbReference type="GO" id="GO:0004169">
    <property type="term" value="F:dolichyl-phosphate-mannose-protein mannosyltransferase activity"/>
    <property type="evidence" value="ECO:0007669"/>
    <property type="project" value="TreeGrafter"/>
</dbReference>